<evidence type="ECO:0000256" key="2">
    <source>
        <dbReference type="ARBA" id="ARBA00023315"/>
    </source>
</evidence>
<comment type="caution">
    <text evidence="4">The sequence shown here is derived from an EMBL/GenBank/DDBJ whole genome shotgun (WGS) entry which is preliminary data.</text>
</comment>
<dbReference type="PROSITE" id="PS51186">
    <property type="entry name" value="GNAT"/>
    <property type="match status" value="1"/>
</dbReference>
<dbReference type="STRING" id="1238182.C882_0047"/>
<name>K9HN36_9PROT</name>
<keyword evidence="2" id="KW-0012">Acyltransferase</keyword>
<reference evidence="4 5" key="1">
    <citation type="journal article" date="2013" name="Genome Announc.">
        <title>Draft Genome Sequence of an Alphaproteobacterium, Caenispirillum salinarum AK4(T), Isolated from a Solar Saltern.</title>
        <authorList>
            <person name="Khatri I."/>
            <person name="Singh A."/>
            <person name="Korpole S."/>
            <person name="Pinnaka A.K."/>
            <person name="Subramanian S."/>
        </authorList>
    </citation>
    <scope>NUCLEOTIDE SEQUENCE [LARGE SCALE GENOMIC DNA]</scope>
    <source>
        <strain evidence="4 5">AK4</strain>
    </source>
</reference>
<dbReference type="Pfam" id="PF00583">
    <property type="entry name" value="Acetyltransf_1"/>
    <property type="match status" value="1"/>
</dbReference>
<dbReference type="eggNOG" id="COG0456">
    <property type="taxonomic scope" value="Bacteria"/>
</dbReference>
<feature type="domain" description="N-acetyltransferase" evidence="3">
    <location>
        <begin position="1"/>
        <end position="159"/>
    </location>
</feature>
<evidence type="ECO:0000259" key="3">
    <source>
        <dbReference type="PROSITE" id="PS51186"/>
    </source>
</evidence>
<dbReference type="InterPro" id="IPR016181">
    <property type="entry name" value="Acyl_CoA_acyltransferase"/>
</dbReference>
<evidence type="ECO:0000313" key="4">
    <source>
        <dbReference type="EMBL" id="EKV29966.1"/>
    </source>
</evidence>
<dbReference type="Proteomes" id="UP000009881">
    <property type="component" value="Unassembled WGS sequence"/>
</dbReference>
<dbReference type="InterPro" id="IPR000182">
    <property type="entry name" value="GNAT_dom"/>
</dbReference>
<dbReference type="GO" id="GO:0016747">
    <property type="term" value="F:acyltransferase activity, transferring groups other than amino-acyl groups"/>
    <property type="evidence" value="ECO:0007669"/>
    <property type="project" value="InterPro"/>
</dbReference>
<proteinExistence type="predicted"/>
<dbReference type="CDD" id="cd04301">
    <property type="entry name" value="NAT_SF"/>
    <property type="match status" value="1"/>
</dbReference>
<dbReference type="EMBL" id="ANHY01000010">
    <property type="protein sequence ID" value="EKV29966.1"/>
    <property type="molecule type" value="Genomic_DNA"/>
</dbReference>
<keyword evidence="1" id="KW-0808">Transferase</keyword>
<gene>
    <name evidence="4" type="ORF">C882_0047</name>
</gene>
<dbReference type="PANTHER" id="PTHR43877:SF2">
    <property type="entry name" value="AMINOALKYLPHOSPHONATE N-ACETYLTRANSFERASE-RELATED"/>
    <property type="match status" value="1"/>
</dbReference>
<evidence type="ECO:0000313" key="5">
    <source>
        <dbReference type="Proteomes" id="UP000009881"/>
    </source>
</evidence>
<sequence>MRYRDATDADGDAVAAIIEAVFGEYDGCTFNRAAEFPDLDHVASAFADHEGGFWLAEDDAGRAVGCIGITRTADPDTFELHRLYVLPHARGTGASARLLAQAIRHAREHGAHRIILWTDTRFHAGQRFYERHGFVRLPGTRVLDDESMSQEYRYVLSLDAACPAGSALSASRSSRSPSADAGCGWPLRSIHGRHRTAAPRH</sequence>
<dbReference type="Gene3D" id="3.40.630.30">
    <property type="match status" value="1"/>
</dbReference>
<dbReference type="OrthoDB" id="3389160at2"/>
<organism evidence="4 5">
    <name type="scientific">Caenispirillum salinarum AK4</name>
    <dbReference type="NCBI Taxonomy" id="1238182"/>
    <lineage>
        <taxon>Bacteria</taxon>
        <taxon>Pseudomonadati</taxon>
        <taxon>Pseudomonadota</taxon>
        <taxon>Alphaproteobacteria</taxon>
        <taxon>Rhodospirillales</taxon>
        <taxon>Novispirillaceae</taxon>
        <taxon>Caenispirillum</taxon>
    </lineage>
</organism>
<accession>K9HN36</accession>
<protein>
    <submittedName>
        <fullName evidence="4">Transcriptional regulator, MarR family</fullName>
    </submittedName>
</protein>
<dbReference type="PANTHER" id="PTHR43877">
    <property type="entry name" value="AMINOALKYLPHOSPHONATE N-ACETYLTRANSFERASE-RELATED-RELATED"/>
    <property type="match status" value="1"/>
</dbReference>
<keyword evidence="5" id="KW-1185">Reference proteome</keyword>
<dbReference type="InterPro" id="IPR050832">
    <property type="entry name" value="Bact_Acetyltransf"/>
</dbReference>
<dbReference type="AlphaFoldDB" id="K9HN36"/>
<evidence type="ECO:0000256" key="1">
    <source>
        <dbReference type="ARBA" id="ARBA00022679"/>
    </source>
</evidence>
<dbReference type="SUPFAM" id="SSF55729">
    <property type="entry name" value="Acyl-CoA N-acyltransferases (Nat)"/>
    <property type="match status" value="1"/>
</dbReference>
<dbReference type="RefSeq" id="WP_009540707.1">
    <property type="nucleotide sequence ID" value="NZ_ANHY01000010.1"/>
</dbReference>